<dbReference type="InterPro" id="IPR001599">
    <property type="entry name" value="Macroglobln_a2"/>
</dbReference>
<name>A0A2X4V0M7_SERPL</name>
<evidence type="ECO:0000313" key="3">
    <source>
        <dbReference type="EMBL" id="SQI44621.1"/>
    </source>
</evidence>
<dbReference type="InterPro" id="IPR011625">
    <property type="entry name" value="A2M_N_BRD"/>
</dbReference>
<evidence type="ECO:0000256" key="1">
    <source>
        <dbReference type="SAM" id="MobiDB-lite"/>
    </source>
</evidence>
<dbReference type="PANTHER" id="PTHR40094">
    <property type="entry name" value="ALPHA-2-MACROGLOBULIN HOMOLOG"/>
    <property type="match status" value="1"/>
</dbReference>
<evidence type="ECO:0000259" key="2">
    <source>
        <dbReference type="SMART" id="SM01360"/>
    </source>
</evidence>
<dbReference type="AlphaFoldDB" id="A0A2X4V0M7"/>
<dbReference type="EMBL" id="LS483469">
    <property type="protein sequence ID" value="SQI44621.1"/>
    <property type="molecule type" value="Genomic_DNA"/>
</dbReference>
<dbReference type="PANTHER" id="PTHR40094:SF1">
    <property type="entry name" value="UBIQUITIN DOMAIN-CONTAINING PROTEIN"/>
    <property type="match status" value="1"/>
</dbReference>
<accession>A0A2X4V0M7</accession>
<dbReference type="Pfam" id="PF00207">
    <property type="entry name" value="A2M"/>
    <property type="match status" value="1"/>
</dbReference>
<sequence>MPAGGADVEVPINQDWKRHDLYLSALVIRPGDKQQQSTPKRAVGLLHLPLVDEGRKLALTLEAPQRMRPNQTLTVKVKAAHSEGKPPQQINVLLSAVDSGILNITDYATPDPYQAFFGRKRYSADQYDVYGQLIEGKGRLANLRYGGDGDEEDALSRGGKKPITTVTIVAQQAQPVKLDAKGEGEIQIAIPDFNGELRLMAQAWSDEDFGKAEAKTLVAAPVVAELATPRFLAGGDSTQLALDVSNLSGQPQTLTVKLAASGLVALQGAGEQQVSLANGERTTLQIPVQALVGFGQGEVALSVSGLTLPGETLKDYQHTWKIGVRPAYPAQTRQFASVIRAGESWEPAGRCRRRPGADNPGGAMAVNQQAAD</sequence>
<dbReference type="InterPro" id="IPR051802">
    <property type="entry name" value="YfhM-like"/>
</dbReference>
<dbReference type="GO" id="GO:0004866">
    <property type="term" value="F:endopeptidase inhibitor activity"/>
    <property type="evidence" value="ECO:0007669"/>
    <property type="project" value="InterPro"/>
</dbReference>
<protein>
    <submittedName>
        <fullName evidence="3">Alpha-2-macroglobulin family N-terminal region</fullName>
    </submittedName>
</protein>
<dbReference type="Proteomes" id="UP000248897">
    <property type="component" value="Chromosome 1"/>
</dbReference>
<dbReference type="SMART" id="SM01360">
    <property type="entry name" value="A2M"/>
    <property type="match status" value="1"/>
</dbReference>
<evidence type="ECO:0000313" key="4">
    <source>
        <dbReference type="Proteomes" id="UP000248897"/>
    </source>
</evidence>
<proteinExistence type="predicted"/>
<organism evidence="3 4">
    <name type="scientific">Serratia plymuthica</name>
    <dbReference type="NCBI Taxonomy" id="82996"/>
    <lineage>
        <taxon>Bacteria</taxon>
        <taxon>Pseudomonadati</taxon>
        <taxon>Pseudomonadota</taxon>
        <taxon>Gammaproteobacteria</taxon>
        <taxon>Enterobacterales</taxon>
        <taxon>Yersiniaceae</taxon>
        <taxon>Serratia</taxon>
    </lineage>
</organism>
<dbReference type="Pfam" id="PF07703">
    <property type="entry name" value="A2M_BRD"/>
    <property type="match status" value="1"/>
</dbReference>
<reference evidence="3 4" key="1">
    <citation type="submission" date="2018-06" db="EMBL/GenBank/DDBJ databases">
        <authorList>
            <consortium name="Pathogen Informatics"/>
            <person name="Doyle S."/>
        </authorList>
    </citation>
    <scope>NUCLEOTIDE SEQUENCE [LARGE SCALE GENOMIC DNA]</scope>
    <source>
        <strain evidence="3 4">NCTC12961</strain>
    </source>
</reference>
<gene>
    <name evidence="3" type="ORF">NCTC12961_04494</name>
</gene>
<feature type="region of interest" description="Disordered" evidence="1">
    <location>
        <begin position="348"/>
        <end position="372"/>
    </location>
</feature>
<feature type="domain" description="Alpha-2-macroglobulin" evidence="2">
    <location>
        <begin position="169"/>
        <end position="258"/>
    </location>
</feature>